<gene>
    <name evidence="2" type="ORF">RM779_18730</name>
</gene>
<dbReference type="Proteomes" id="UP001183615">
    <property type="component" value="Unassembled WGS sequence"/>
</dbReference>
<evidence type="ECO:0000313" key="2">
    <source>
        <dbReference type="EMBL" id="MDT0444619.1"/>
    </source>
</evidence>
<feature type="region of interest" description="Disordered" evidence="1">
    <location>
        <begin position="1"/>
        <end position="59"/>
    </location>
</feature>
<dbReference type="Pfam" id="PF19934">
    <property type="entry name" value="DUF6397"/>
    <property type="match status" value="1"/>
</dbReference>
<reference evidence="3" key="1">
    <citation type="submission" date="2023-07" db="EMBL/GenBank/DDBJ databases">
        <title>30 novel species of actinomycetes from the DSMZ collection.</title>
        <authorList>
            <person name="Nouioui I."/>
        </authorList>
    </citation>
    <scope>NUCLEOTIDE SEQUENCE [LARGE SCALE GENOMIC DNA]</scope>
    <source>
        <strain evidence="3">DSM 41886</strain>
    </source>
</reference>
<sequence>MNVTHTGIGTADRPDTVVPGRRPAARTPRPRAVRPAPAARPAPAERHERPGGPGDPFPLVNATGGAELLRIGAARFARLARVGCFDPVDIRLNRHWVIVWRYPAEELLTFAEQYPALLKGPAPAELRDLLRHGADLRPPRWRRRRTALLAGQAEDPWQKAAALAVVLEPPALDAAVPDAEERSLLCRLRPPLIDGRLSPEQQDVVAPLLTAADPAEAREYRAALLDALAAARAVQPAASAAVRAVRRP</sequence>
<keyword evidence="3" id="KW-1185">Reference proteome</keyword>
<comment type="caution">
    <text evidence="2">The sequence shown here is derived from an EMBL/GenBank/DDBJ whole genome shotgun (WGS) entry which is preliminary data.</text>
</comment>
<protein>
    <submittedName>
        <fullName evidence="2">DUF6397 family protein</fullName>
    </submittedName>
</protein>
<proteinExistence type="predicted"/>
<accession>A0ABU2S885</accession>
<dbReference type="InterPro" id="IPR045652">
    <property type="entry name" value="DUF6397"/>
</dbReference>
<evidence type="ECO:0000256" key="1">
    <source>
        <dbReference type="SAM" id="MobiDB-lite"/>
    </source>
</evidence>
<name>A0ABU2S885_9ACTN</name>
<dbReference type="EMBL" id="JAVREV010000010">
    <property type="protein sequence ID" value="MDT0444619.1"/>
    <property type="molecule type" value="Genomic_DNA"/>
</dbReference>
<dbReference type="RefSeq" id="WP_311618880.1">
    <property type="nucleotide sequence ID" value="NZ_JAVREV010000010.1"/>
</dbReference>
<feature type="compositionally biased region" description="Low complexity" evidence="1">
    <location>
        <begin position="33"/>
        <end position="42"/>
    </location>
</feature>
<evidence type="ECO:0000313" key="3">
    <source>
        <dbReference type="Proteomes" id="UP001183615"/>
    </source>
</evidence>
<organism evidence="2 3">
    <name type="scientific">Streptomyces johnsoniae</name>
    <dbReference type="NCBI Taxonomy" id="3075532"/>
    <lineage>
        <taxon>Bacteria</taxon>
        <taxon>Bacillati</taxon>
        <taxon>Actinomycetota</taxon>
        <taxon>Actinomycetes</taxon>
        <taxon>Kitasatosporales</taxon>
        <taxon>Streptomycetaceae</taxon>
        <taxon>Streptomyces</taxon>
    </lineage>
</organism>